<dbReference type="Pfam" id="PF06439">
    <property type="entry name" value="3keto-disac_hyd"/>
    <property type="match status" value="1"/>
</dbReference>
<keyword evidence="1" id="KW-0732">Signal</keyword>
<keyword evidence="4" id="KW-1185">Reference proteome</keyword>
<proteinExistence type="predicted"/>
<feature type="domain" description="3-keto-alpha-glucoside-1,2-lyase/3-keto-2-hydroxy-glucal hydratase" evidence="2">
    <location>
        <begin position="66"/>
        <end position="248"/>
    </location>
</feature>
<dbReference type="AlphaFoldDB" id="A0A929PX73"/>
<dbReference type="Gene3D" id="2.60.120.560">
    <property type="entry name" value="Exo-inulinase, domain 1"/>
    <property type="match status" value="1"/>
</dbReference>
<sequence length="489" mass="52903">MQNKYSPRSIALQLLLGAACIPFVASAQGGRQGQNRQAQTINLTDLSAFKSPGATWSVAASVTADREKANTITKKDGSGILVNIPGKEHGQDLFTNMEHGDIDLSFDFMMPKESNSGVYLQGRYEIQLLDSWGKKALSPGDLGGIYERWDENRPAGRFGYDGVAPRLNVSRAPGLWQNMRIVFQAPKFEGGKKVANARIIRIALNGVTIIENAEMQGPTRGSAFADEAAMGPIRIQGDHGAVAFRNIRYSNNVAAAQTDGTRQVWDQNEKPVTVDVQGEPMIFRSFVDIPGKRVTHAANVGLLNNISFGYDLSNGGLFQIWKGGFLDASPMWLSRGDGNSRALGSVISLNDMSSIAVLSDANVSWPDTLAKGDFQPKGYDLDEAGVPTFKSIFKGLAINDKLTSDDGKSLLRTISVDGPASKAIYVRAAAGTDIADLGNGMYAVNNFTYYVQIDKSLKPVLRNGAKGQELIIPLKNTDKGTSVQYSIIW</sequence>
<name>A0A929PX73_9SPHI</name>
<feature type="signal peptide" evidence="1">
    <location>
        <begin position="1"/>
        <end position="27"/>
    </location>
</feature>
<feature type="chain" id="PRO_5037896202" evidence="1">
    <location>
        <begin position="28"/>
        <end position="489"/>
    </location>
</feature>
<dbReference type="PROSITE" id="PS51257">
    <property type="entry name" value="PROKAR_LIPOPROTEIN"/>
    <property type="match status" value="1"/>
</dbReference>
<reference evidence="3" key="1">
    <citation type="submission" date="2020-10" db="EMBL/GenBank/DDBJ databases">
        <title>Mucilaginibacter mali sp. nov., isolated from rhizosphere soil of apple orchard.</title>
        <authorList>
            <person name="Lee J.-S."/>
            <person name="Kim H.S."/>
            <person name="Kim J.-S."/>
        </authorList>
    </citation>
    <scope>NUCLEOTIDE SEQUENCE</scope>
    <source>
        <strain evidence="3">KCTC 22746</strain>
    </source>
</reference>
<dbReference type="RefSeq" id="WP_194111132.1">
    <property type="nucleotide sequence ID" value="NZ_JADFFL010000003.1"/>
</dbReference>
<dbReference type="Proteomes" id="UP000622475">
    <property type="component" value="Unassembled WGS sequence"/>
</dbReference>
<protein>
    <submittedName>
        <fullName evidence="3">DUF1080 domain-containing protein</fullName>
    </submittedName>
</protein>
<accession>A0A929PX73</accession>
<evidence type="ECO:0000256" key="1">
    <source>
        <dbReference type="SAM" id="SignalP"/>
    </source>
</evidence>
<dbReference type="GO" id="GO:0016787">
    <property type="term" value="F:hydrolase activity"/>
    <property type="evidence" value="ECO:0007669"/>
    <property type="project" value="InterPro"/>
</dbReference>
<dbReference type="EMBL" id="JADFFL010000003">
    <property type="protein sequence ID" value="MBE9661927.1"/>
    <property type="molecule type" value="Genomic_DNA"/>
</dbReference>
<comment type="caution">
    <text evidence="3">The sequence shown here is derived from an EMBL/GenBank/DDBJ whole genome shotgun (WGS) entry which is preliminary data.</text>
</comment>
<evidence type="ECO:0000313" key="4">
    <source>
        <dbReference type="Proteomes" id="UP000622475"/>
    </source>
</evidence>
<evidence type="ECO:0000313" key="3">
    <source>
        <dbReference type="EMBL" id="MBE9661927.1"/>
    </source>
</evidence>
<gene>
    <name evidence="3" type="ORF">IRJ16_08515</name>
</gene>
<dbReference type="InterPro" id="IPR010496">
    <property type="entry name" value="AL/BT2_dom"/>
</dbReference>
<organism evidence="3 4">
    <name type="scientific">Mucilaginibacter myungsuensis</name>
    <dbReference type="NCBI Taxonomy" id="649104"/>
    <lineage>
        <taxon>Bacteria</taxon>
        <taxon>Pseudomonadati</taxon>
        <taxon>Bacteroidota</taxon>
        <taxon>Sphingobacteriia</taxon>
        <taxon>Sphingobacteriales</taxon>
        <taxon>Sphingobacteriaceae</taxon>
        <taxon>Mucilaginibacter</taxon>
    </lineage>
</organism>
<evidence type="ECO:0000259" key="2">
    <source>
        <dbReference type="Pfam" id="PF06439"/>
    </source>
</evidence>